<keyword evidence="6 7" id="KW-0472">Membrane</keyword>
<evidence type="ECO:0000313" key="8">
    <source>
        <dbReference type="EMBL" id="DBA00825.1"/>
    </source>
</evidence>
<feature type="transmembrane region" description="Helical" evidence="7">
    <location>
        <begin position="403"/>
        <end position="421"/>
    </location>
</feature>
<accession>A0AAV2Z4U4</accession>
<dbReference type="InterPro" id="IPR039309">
    <property type="entry name" value="BT1"/>
</dbReference>
<proteinExistence type="inferred from homology"/>
<keyword evidence="5 7" id="KW-1133">Transmembrane helix</keyword>
<evidence type="ECO:0000256" key="7">
    <source>
        <dbReference type="SAM" id="Phobius"/>
    </source>
</evidence>
<feature type="transmembrane region" description="Helical" evidence="7">
    <location>
        <begin position="114"/>
        <end position="132"/>
    </location>
</feature>
<feature type="transmembrane region" description="Helical" evidence="7">
    <location>
        <begin position="364"/>
        <end position="383"/>
    </location>
</feature>
<reference evidence="8" key="1">
    <citation type="submission" date="2022-11" db="EMBL/GenBank/DDBJ databases">
        <authorList>
            <person name="Morgan W.R."/>
            <person name="Tartar A."/>
        </authorList>
    </citation>
    <scope>NUCLEOTIDE SEQUENCE</scope>
    <source>
        <strain evidence="8">ARSEF 373</strain>
    </source>
</reference>
<evidence type="ECO:0000313" key="9">
    <source>
        <dbReference type="Proteomes" id="UP001146120"/>
    </source>
</evidence>
<dbReference type="EMBL" id="DAKRPA010000057">
    <property type="protein sequence ID" value="DBA00825.1"/>
    <property type="molecule type" value="Genomic_DNA"/>
</dbReference>
<reference evidence="8" key="2">
    <citation type="journal article" date="2023" name="Microbiol Resour">
        <title>Decontamination and Annotation of the Draft Genome Sequence of the Oomycete Lagenidium giganteum ARSEF 373.</title>
        <authorList>
            <person name="Morgan W.R."/>
            <person name="Tartar A."/>
        </authorList>
    </citation>
    <scope>NUCLEOTIDE SEQUENCE</scope>
    <source>
        <strain evidence="8">ARSEF 373</strain>
    </source>
</reference>
<comment type="caution">
    <text evidence="8">The sequence shown here is derived from an EMBL/GenBank/DDBJ whole genome shotgun (WGS) entry which is preliminary data.</text>
</comment>
<keyword evidence="9" id="KW-1185">Reference proteome</keyword>
<dbReference type="SUPFAM" id="SSF103473">
    <property type="entry name" value="MFS general substrate transporter"/>
    <property type="match status" value="1"/>
</dbReference>
<dbReference type="PANTHER" id="PTHR31585">
    <property type="entry name" value="FOLATE-BIOPTERIN TRANSPORTER 1, CHLOROPLASTIC"/>
    <property type="match status" value="1"/>
</dbReference>
<evidence type="ECO:0000256" key="4">
    <source>
        <dbReference type="ARBA" id="ARBA00022692"/>
    </source>
</evidence>
<dbReference type="Proteomes" id="UP001146120">
    <property type="component" value="Unassembled WGS sequence"/>
</dbReference>
<feature type="transmembrane region" description="Helical" evidence="7">
    <location>
        <begin position="188"/>
        <end position="211"/>
    </location>
</feature>
<feature type="transmembrane region" description="Helical" evidence="7">
    <location>
        <begin position="49"/>
        <end position="70"/>
    </location>
</feature>
<sequence length="442" mass="49168">MVISCSGFDDWDRDHDEELLYARYHLESDGAIRSGGKPNLFSRKRLGLVLNYAGIGVMYGALPSTLLPFLKYYLHMESYQVQAAAAVVNTAWGFKMFGGMISDSIPIGGYRRKSYMVIGWCVCCAALVMLGTRDVRNQDAPDAGWLYVVTMACATFGYFFANVAADGMIVEIGQREPIHLRGEIQKRAVWQVLVFEVISGFCLSFDSAAAVSVETNWAKVQPFPKAMASLVTGLLYTSGLYITKLYLLQVSWKWLFCWSTVWIAGIQFVYVCSTIFDAVRNQYFWLYMDALVAPATALRFLLFTFPIIEIAESGCEGTTFGLVVTFHNMAIPLGISAYKSLDSFFDISDEAIHEDSTQVRLNVLWTYVLSFGVQLSSLVCLWLLPTQRIDIQRLRFQGGSSRFAAIIVVITLGAVLVYSTATNVLSLFRSTACLRIAGGRGC</sequence>
<evidence type="ECO:0000256" key="1">
    <source>
        <dbReference type="ARBA" id="ARBA00004141"/>
    </source>
</evidence>
<dbReference type="Pfam" id="PF03092">
    <property type="entry name" value="BT1"/>
    <property type="match status" value="1"/>
</dbReference>
<evidence type="ECO:0000256" key="6">
    <source>
        <dbReference type="ARBA" id="ARBA00023136"/>
    </source>
</evidence>
<evidence type="ECO:0000256" key="3">
    <source>
        <dbReference type="ARBA" id="ARBA00022448"/>
    </source>
</evidence>
<dbReference type="GO" id="GO:0016020">
    <property type="term" value="C:membrane"/>
    <property type="evidence" value="ECO:0007669"/>
    <property type="project" value="UniProtKB-SubCell"/>
</dbReference>
<dbReference type="InterPro" id="IPR036259">
    <property type="entry name" value="MFS_trans_sf"/>
</dbReference>
<dbReference type="AlphaFoldDB" id="A0AAV2Z4U4"/>
<evidence type="ECO:0000256" key="5">
    <source>
        <dbReference type="ARBA" id="ARBA00022989"/>
    </source>
</evidence>
<organism evidence="8 9">
    <name type="scientific">Lagenidium giganteum</name>
    <dbReference type="NCBI Taxonomy" id="4803"/>
    <lineage>
        <taxon>Eukaryota</taxon>
        <taxon>Sar</taxon>
        <taxon>Stramenopiles</taxon>
        <taxon>Oomycota</taxon>
        <taxon>Peronosporomycetes</taxon>
        <taxon>Pythiales</taxon>
        <taxon>Pythiaceae</taxon>
    </lineage>
</organism>
<feature type="transmembrane region" description="Helical" evidence="7">
    <location>
        <begin position="144"/>
        <end position="167"/>
    </location>
</feature>
<keyword evidence="4 7" id="KW-0812">Transmembrane</keyword>
<feature type="transmembrane region" description="Helical" evidence="7">
    <location>
        <begin position="282"/>
        <end position="308"/>
    </location>
</feature>
<keyword evidence="3" id="KW-0813">Transport</keyword>
<comment type="subcellular location">
    <subcellularLocation>
        <location evidence="1">Membrane</location>
        <topology evidence="1">Multi-pass membrane protein</topology>
    </subcellularLocation>
</comment>
<gene>
    <name evidence="8" type="ORF">N0F65_008468</name>
</gene>
<comment type="similarity">
    <text evidence="2">Belongs to the major facilitator superfamily. Folate-biopterin transporter (TC 2.A.71) family.</text>
</comment>
<name>A0AAV2Z4U4_9STRA</name>
<protein>
    <submittedName>
        <fullName evidence="8">Uncharacterized protein</fullName>
    </submittedName>
</protein>
<feature type="transmembrane region" description="Helical" evidence="7">
    <location>
        <begin position="254"/>
        <end position="276"/>
    </location>
</feature>
<evidence type="ECO:0000256" key="2">
    <source>
        <dbReference type="ARBA" id="ARBA00007015"/>
    </source>
</evidence>
<dbReference type="PANTHER" id="PTHR31585:SF5">
    <property type="entry name" value="RNA-BINDING S4 DOMAIN-CONTAINING PROTEIN"/>
    <property type="match status" value="1"/>
</dbReference>
<feature type="transmembrane region" description="Helical" evidence="7">
    <location>
        <begin position="223"/>
        <end position="242"/>
    </location>
</feature>
<feature type="transmembrane region" description="Helical" evidence="7">
    <location>
        <begin position="82"/>
        <end position="102"/>
    </location>
</feature>